<organism evidence="7 8">
    <name type="scientific">Elongatibacter sediminis</name>
    <dbReference type="NCBI Taxonomy" id="3119006"/>
    <lineage>
        <taxon>Bacteria</taxon>
        <taxon>Pseudomonadati</taxon>
        <taxon>Pseudomonadota</taxon>
        <taxon>Gammaproteobacteria</taxon>
        <taxon>Chromatiales</taxon>
        <taxon>Wenzhouxiangellaceae</taxon>
        <taxon>Elongatibacter</taxon>
    </lineage>
</organism>
<evidence type="ECO:0000256" key="1">
    <source>
        <dbReference type="ARBA" id="ARBA00006432"/>
    </source>
</evidence>
<dbReference type="SUPFAM" id="SSF56801">
    <property type="entry name" value="Acetyl-CoA synthetase-like"/>
    <property type="match status" value="1"/>
</dbReference>
<dbReference type="PANTHER" id="PTHR43107">
    <property type="entry name" value="LONG-CHAIN FATTY ACID TRANSPORT PROTEIN"/>
    <property type="match status" value="1"/>
</dbReference>
<dbReference type="InterPro" id="IPR020845">
    <property type="entry name" value="AMP-binding_CS"/>
</dbReference>
<evidence type="ECO:0000313" key="7">
    <source>
        <dbReference type="EMBL" id="MEJ8567012.1"/>
    </source>
</evidence>
<dbReference type="Pfam" id="PF13193">
    <property type="entry name" value="AMP-binding_C"/>
    <property type="match status" value="1"/>
</dbReference>
<evidence type="ECO:0000256" key="3">
    <source>
        <dbReference type="ARBA" id="ARBA00022741"/>
    </source>
</evidence>
<dbReference type="GO" id="GO:0005886">
    <property type="term" value="C:plasma membrane"/>
    <property type="evidence" value="ECO:0007669"/>
    <property type="project" value="TreeGrafter"/>
</dbReference>
<dbReference type="RefSeq" id="WP_354694332.1">
    <property type="nucleotide sequence ID" value="NZ_JAZHOG010000003.1"/>
</dbReference>
<comment type="similarity">
    <text evidence="1">Belongs to the ATP-dependent AMP-binding enzyme family.</text>
</comment>
<dbReference type="EMBL" id="JAZHOG010000003">
    <property type="protein sequence ID" value="MEJ8567012.1"/>
    <property type="molecule type" value="Genomic_DNA"/>
</dbReference>
<dbReference type="InterPro" id="IPR025110">
    <property type="entry name" value="AMP-bd_C"/>
</dbReference>
<evidence type="ECO:0000313" key="8">
    <source>
        <dbReference type="Proteomes" id="UP001359886"/>
    </source>
</evidence>
<feature type="domain" description="AMP-binding enzyme C-terminal" evidence="6">
    <location>
        <begin position="428"/>
        <end position="503"/>
    </location>
</feature>
<dbReference type="PANTHER" id="PTHR43107:SF15">
    <property type="entry name" value="FATTY ACID TRANSPORT PROTEIN 3, ISOFORM A"/>
    <property type="match status" value="1"/>
</dbReference>
<dbReference type="Gene3D" id="3.30.300.30">
    <property type="match status" value="1"/>
</dbReference>
<keyword evidence="4" id="KW-0067">ATP-binding</keyword>
<dbReference type="Gene3D" id="3.40.50.12780">
    <property type="entry name" value="N-terminal domain of ligase-like"/>
    <property type="match status" value="1"/>
</dbReference>
<dbReference type="CDD" id="cd05934">
    <property type="entry name" value="FACL_DitJ_like"/>
    <property type="match status" value="1"/>
</dbReference>
<evidence type="ECO:0000259" key="5">
    <source>
        <dbReference type="Pfam" id="PF00501"/>
    </source>
</evidence>
<keyword evidence="3" id="KW-0547">Nucleotide-binding</keyword>
<sequence>MLRRKLPFGAQTLPRLLQIQAALGDKPLITSGGRQMTYADAPAVAARTAGFLTEAGLRPGDRVITLLSNRIELIELWFGLSWAGAVMVPLNTALRGAPLEHAIRTATPKFIVVEKDLLPLIESVPDSVSGADAIFVVDPDEATANASVGGVKILALRRSETLPEPHPVQPSDPAAILFTSGTTGPSKGVVCPQAQFYWWGVLTGESLGIGTEDVVFTTLPMFHTNALNALWQAMLAGCTYSFMTRFSASRFWSEARDHGATVTYLLGAIAQILLKQPASATDREHRIRVALSPATPIEMVEAFRSRFGIELVEGYGSTETNYIFSNTIGSCPAGTMGRVQPGFQVRIVDENDRDLPDGTAGELLVRHEEPYSMATGYFGNAEATVEAWKDLWFRTGDRIYRDADGVYHFLDRIKDAIRRRGENISSWEVENALSLHPDVANAAAVGVKSEMTEEEVMAFVELKKGTSPTPEALVRFLEDHLAYFAIPRYWNFVTELPMTENGKVKKHVLRDEGVTDRTWDRERAGVRLGR</sequence>
<protein>
    <submittedName>
        <fullName evidence="7">ATP-dependent acyl-CoA ligase</fullName>
    </submittedName>
</protein>
<dbReference type="GO" id="GO:0005324">
    <property type="term" value="F:long-chain fatty acid transmembrane transporter activity"/>
    <property type="evidence" value="ECO:0007669"/>
    <property type="project" value="TreeGrafter"/>
</dbReference>
<accession>A0AAW9R5Q3</accession>
<gene>
    <name evidence="7" type="ORF">V3330_05195</name>
</gene>
<dbReference type="PROSITE" id="PS00455">
    <property type="entry name" value="AMP_BINDING"/>
    <property type="match status" value="1"/>
</dbReference>
<comment type="caution">
    <text evidence="7">The sequence shown here is derived from an EMBL/GenBank/DDBJ whole genome shotgun (WGS) entry which is preliminary data.</text>
</comment>
<feature type="domain" description="AMP-dependent synthetase/ligase" evidence="5">
    <location>
        <begin position="23"/>
        <end position="378"/>
    </location>
</feature>
<name>A0AAW9R5Q3_9GAMM</name>
<dbReference type="InterPro" id="IPR000873">
    <property type="entry name" value="AMP-dep_synth/lig_dom"/>
</dbReference>
<reference evidence="7 8" key="1">
    <citation type="submission" date="2024-02" db="EMBL/GenBank/DDBJ databases">
        <title>A novel Wenzhouxiangellaceae bacterium, isolated from coastal sediments.</title>
        <authorList>
            <person name="Du Z.-J."/>
            <person name="Ye Y.-Q."/>
            <person name="Zhang X.-Y."/>
        </authorList>
    </citation>
    <scope>NUCLEOTIDE SEQUENCE [LARGE SCALE GENOMIC DNA]</scope>
    <source>
        <strain evidence="7 8">CH-27</strain>
    </source>
</reference>
<dbReference type="AlphaFoldDB" id="A0AAW9R5Q3"/>
<dbReference type="Pfam" id="PF00501">
    <property type="entry name" value="AMP-binding"/>
    <property type="match status" value="1"/>
</dbReference>
<dbReference type="NCBIfam" id="NF004808">
    <property type="entry name" value="PRK06155.1"/>
    <property type="match status" value="1"/>
</dbReference>
<dbReference type="GO" id="GO:0044539">
    <property type="term" value="P:long-chain fatty acid import into cell"/>
    <property type="evidence" value="ECO:0007669"/>
    <property type="project" value="TreeGrafter"/>
</dbReference>
<evidence type="ECO:0000256" key="4">
    <source>
        <dbReference type="ARBA" id="ARBA00022840"/>
    </source>
</evidence>
<keyword evidence="2 7" id="KW-0436">Ligase</keyword>
<dbReference type="GO" id="GO:0005524">
    <property type="term" value="F:ATP binding"/>
    <property type="evidence" value="ECO:0007669"/>
    <property type="project" value="UniProtKB-KW"/>
</dbReference>
<dbReference type="InterPro" id="IPR042099">
    <property type="entry name" value="ANL_N_sf"/>
</dbReference>
<evidence type="ECO:0000256" key="2">
    <source>
        <dbReference type="ARBA" id="ARBA00022598"/>
    </source>
</evidence>
<dbReference type="GO" id="GO:0004467">
    <property type="term" value="F:long-chain fatty acid-CoA ligase activity"/>
    <property type="evidence" value="ECO:0007669"/>
    <property type="project" value="TreeGrafter"/>
</dbReference>
<proteinExistence type="inferred from homology"/>
<dbReference type="Proteomes" id="UP001359886">
    <property type="component" value="Unassembled WGS sequence"/>
</dbReference>
<evidence type="ECO:0000259" key="6">
    <source>
        <dbReference type="Pfam" id="PF13193"/>
    </source>
</evidence>
<keyword evidence="8" id="KW-1185">Reference proteome</keyword>
<dbReference type="InterPro" id="IPR045851">
    <property type="entry name" value="AMP-bd_C_sf"/>
</dbReference>